<dbReference type="InterPro" id="IPR051395">
    <property type="entry name" value="Cytochrome_c_Peroxidase/MauG"/>
</dbReference>
<evidence type="ECO:0000259" key="5">
    <source>
        <dbReference type="PROSITE" id="PS51007"/>
    </source>
</evidence>
<sequence length="169" mass="18772">MYRDGWSGANITDAIAQYETTLLTPSRFDTYLRGDRHALNSEELRGYHLFKANHCATCHVGKNLGGRSFERMGLAADYFAARGYTSTADNGRANVTNDALDRHAFKTPTLRNVELTAPYFHDGSRTNLHEAVRDMATYQVGKQLSDSDVNAIVAFLKTLTGTRQPVATH</sequence>
<protein>
    <submittedName>
        <fullName evidence="6">C-type cytochrome</fullName>
    </submittedName>
</protein>
<dbReference type="EMBL" id="JAYLVJ010000084">
    <property type="protein sequence ID" value="MEO1759649.1"/>
    <property type="molecule type" value="Genomic_DNA"/>
</dbReference>
<dbReference type="InterPro" id="IPR036909">
    <property type="entry name" value="Cyt_c-like_dom_sf"/>
</dbReference>
<keyword evidence="1 4" id="KW-0349">Heme</keyword>
<reference evidence="6 7" key="1">
    <citation type="submission" date="2024-01" db="EMBL/GenBank/DDBJ databases">
        <title>The diversity of rhizobia nodulating Mimosa spp. in eleven states of Brazil covering several biomes is determined by host plant, location, and edaphic factors.</title>
        <authorList>
            <person name="Rouws L."/>
            <person name="Barauna A."/>
            <person name="Beukes C."/>
            <person name="De Faria S.M."/>
            <person name="Gross E."/>
            <person name="Dos Reis Junior F.B."/>
            <person name="Simon M."/>
            <person name="Maluk M."/>
            <person name="Odee D.W."/>
            <person name="Kenicer G."/>
            <person name="Young J.P.W."/>
            <person name="Reis V.M."/>
            <person name="Zilli J."/>
            <person name="James E.K."/>
        </authorList>
    </citation>
    <scope>NUCLEOTIDE SEQUENCE [LARGE SCALE GENOMIC DNA]</scope>
    <source>
        <strain evidence="6 7">JHI1651</strain>
    </source>
</reference>
<organism evidence="6 7">
    <name type="scientific">Paraburkholderia caribensis</name>
    <dbReference type="NCBI Taxonomy" id="75105"/>
    <lineage>
        <taxon>Bacteria</taxon>
        <taxon>Pseudomonadati</taxon>
        <taxon>Pseudomonadota</taxon>
        <taxon>Betaproteobacteria</taxon>
        <taxon>Burkholderiales</taxon>
        <taxon>Burkholderiaceae</taxon>
        <taxon>Paraburkholderia</taxon>
    </lineage>
</organism>
<keyword evidence="2 4" id="KW-0479">Metal-binding</keyword>
<dbReference type="PANTHER" id="PTHR30600">
    <property type="entry name" value="CYTOCHROME C PEROXIDASE-RELATED"/>
    <property type="match status" value="1"/>
</dbReference>
<dbReference type="SUPFAM" id="SSF46626">
    <property type="entry name" value="Cytochrome c"/>
    <property type="match status" value="1"/>
</dbReference>
<keyword evidence="7" id="KW-1185">Reference proteome</keyword>
<dbReference type="PROSITE" id="PS51007">
    <property type="entry name" value="CYTC"/>
    <property type="match status" value="1"/>
</dbReference>
<evidence type="ECO:0000313" key="6">
    <source>
        <dbReference type="EMBL" id="MEO1759649.1"/>
    </source>
</evidence>
<dbReference type="PANTHER" id="PTHR30600:SF7">
    <property type="entry name" value="CYTOCHROME C PEROXIDASE-RELATED"/>
    <property type="match status" value="1"/>
</dbReference>
<gene>
    <name evidence="6" type="ORF">VOI32_37975</name>
</gene>
<dbReference type="Proteomes" id="UP001462961">
    <property type="component" value="Unassembled WGS sequence"/>
</dbReference>
<dbReference type="Pfam" id="PF00034">
    <property type="entry name" value="Cytochrom_C"/>
    <property type="match status" value="1"/>
</dbReference>
<evidence type="ECO:0000256" key="1">
    <source>
        <dbReference type="ARBA" id="ARBA00022617"/>
    </source>
</evidence>
<name>A0ABV0E8E0_9BURK</name>
<keyword evidence="3 4" id="KW-0408">Iron</keyword>
<feature type="domain" description="Cytochrome c" evidence="5">
    <location>
        <begin position="41"/>
        <end position="160"/>
    </location>
</feature>
<dbReference type="RefSeq" id="WP_233445508.1">
    <property type="nucleotide sequence ID" value="NZ_JAKUCO010000078.1"/>
</dbReference>
<dbReference type="InterPro" id="IPR009056">
    <property type="entry name" value="Cyt_c-like_dom"/>
</dbReference>
<accession>A0ABV0E8E0</accession>
<dbReference type="Gene3D" id="1.10.760.10">
    <property type="entry name" value="Cytochrome c-like domain"/>
    <property type="match status" value="1"/>
</dbReference>
<proteinExistence type="predicted"/>
<evidence type="ECO:0000313" key="7">
    <source>
        <dbReference type="Proteomes" id="UP001462961"/>
    </source>
</evidence>
<evidence type="ECO:0000256" key="4">
    <source>
        <dbReference type="PROSITE-ProRule" id="PRU00433"/>
    </source>
</evidence>
<evidence type="ECO:0000256" key="2">
    <source>
        <dbReference type="ARBA" id="ARBA00022723"/>
    </source>
</evidence>
<evidence type="ECO:0000256" key="3">
    <source>
        <dbReference type="ARBA" id="ARBA00023004"/>
    </source>
</evidence>
<comment type="caution">
    <text evidence="6">The sequence shown here is derived from an EMBL/GenBank/DDBJ whole genome shotgun (WGS) entry which is preliminary data.</text>
</comment>